<evidence type="ECO:0000313" key="2">
    <source>
        <dbReference type="EMBL" id="RKK08146.1"/>
    </source>
</evidence>
<proteinExistence type="predicted"/>
<evidence type="ECO:0000313" key="3">
    <source>
        <dbReference type="Proteomes" id="UP000270866"/>
    </source>
</evidence>
<evidence type="ECO:0000256" key="1">
    <source>
        <dbReference type="SAM" id="Phobius"/>
    </source>
</evidence>
<dbReference type="AlphaFoldDB" id="A0A3L6MVN2"/>
<sequence length="240" mass="25467">MSIPHQKVYPTQRYNMAKSPSSTQTPTPIAICGLFIVLGPLASELVFFPDTFMKSNTGISGNLLSGGMLLLLGGVLEQIQGHHLPAASFFCFGLSCLTHNSTALSLLFGKELGEATHSSSIVYVLDGLVSAFLLAYLFDSLRKNVALARTLFFLNSGAGLVAFAYLTAAKGIVTGRDSGTKLLVQGGGFCLFVAALSSGWILLTLLLDSVDSSTFGLGDTLHEKGYEGYQRVTENTGIKL</sequence>
<protein>
    <submittedName>
        <fullName evidence="2">Uncharacterized protein</fullName>
    </submittedName>
</protein>
<feature type="transmembrane region" description="Helical" evidence="1">
    <location>
        <begin position="150"/>
        <end position="168"/>
    </location>
</feature>
<accession>A0A3L6MVN2</accession>
<keyword evidence="1" id="KW-0472">Membrane</keyword>
<name>A0A3L6MVN2_FUSOX</name>
<reference evidence="2 3" key="1">
    <citation type="journal article" date="2018" name="Sci. Rep.">
        <title>Characterisation of pathogen-specific regions and novel effector candidates in Fusarium oxysporum f. sp. cepae.</title>
        <authorList>
            <person name="Armitage A.D."/>
            <person name="Taylor A."/>
            <person name="Sobczyk M.K."/>
            <person name="Baxter L."/>
            <person name="Greenfield B.P."/>
            <person name="Bates H.J."/>
            <person name="Wilson F."/>
            <person name="Jackson A.C."/>
            <person name="Ott S."/>
            <person name="Harrison R.J."/>
            <person name="Clarkson J.P."/>
        </authorList>
    </citation>
    <scope>NUCLEOTIDE SEQUENCE [LARGE SCALE GENOMIC DNA]</scope>
    <source>
        <strain evidence="2 3">FoC_Fus2</strain>
    </source>
</reference>
<feature type="transmembrane region" description="Helical" evidence="1">
    <location>
        <begin position="189"/>
        <end position="207"/>
    </location>
</feature>
<dbReference type="Proteomes" id="UP000270866">
    <property type="component" value="Unassembled WGS sequence"/>
</dbReference>
<feature type="transmembrane region" description="Helical" evidence="1">
    <location>
        <begin position="28"/>
        <end position="47"/>
    </location>
</feature>
<feature type="transmembrane region" description="Helical" evidence="1">
    <location>
        <begin position="59"/>
        <end position="80"/>
    </location>
</feature>
<keyword evidence="1" id="KW-1133">Transmembrane helix</keyword>
<keyword evidence="1" id="KW-0812">Transmembrane</keyword>
<feature type="transmembrane region" description="Helical" evidence="1">
    <location>
        <begin position="120"/>
        <end position="138"/>
    </location>
</feature>
<gene>
    <name evidence="2" type="ORF">BFJ65_g16807</name>
</gene>
<comment type="caution">
    <text evidence="2">The sequence shown here is derived from an EMBL/GenBank/DDBJ whole genome shotgun (WGS) entry which is preliminary data.</text>
</comment>
<organism evidence="2 3">
    <name type="scientific">Fusarium oxysporum f. sp. cepae</name>
    <dbReference type="NCBI Taxonomy" id="396571"/>
    <lineage>
        <taxon>Eukaryota</taxon>
        <taxon>Fungi</taxon>
        <taxon>Dikarya</taxon>
        <taxon>Ascomycota</taxon>
        <taxon>Pezizomycotina</taxon>
        <taxon>Sordariomycetes</taxon>
        <taxon>Hypocreomycetidae</taxon>
        <taxon>Hypocreales</taxon>
        <taxon>Nectriaceae</taxon>
        <taxon>Fusarium</taxon>
        <taxon>Fusarium oxysporum species complex</taxon>
    </lineage>
</organism>
<dbReference type="EMBL" id="MRCU01000014">
    <property type="protein sequence ID" value="RKK08146.1"/>
    <property type="molecule type" value="Genomic_DNA"/>
</dbReference>
<feature type="transmembrane region" description="Helical" evidence="1">
    <location>
        <begin position="86"/>
        <end position="108"/>
    </location>
</feature>